<keyword evidence="3 6" id="KW-0732">Signal</keyword>
<dbReference type="InterPro" id="IPR003284">
    <property type="entry name" value="Sal_SpvB"/>
</dbReference>
<dbReference type="NCBIfam" id="TIGR03696">
    <property type="entry name" value="Rhs_assc_core"/>
    <property type="match status" value="1"/>
</dbReference>
<dbReference type="GO" id="GO:0005576">
    <property type="term" value="C:extracellular region"/>
    <property type="evidence" value="ECO:0007669"/>
    <property type="project" value="UniProtKB-SubCell"/>
</dbReference>
<dbReference type="InterPro" id="IPR028994">
    <property type="entry name" value="Integrin_alpha_N"/>
</dbReference>
<dbReference type="EMBL" id="FNWQ01000001">
    <property type="protein sequence ID" value="SEH28909.1"/>
    <property type="molecule type" value="Genomic_DNA"/>
</dbReference>
<organism evidence="8 9">
    <name type="scientific">Chryseobacterium culicis</name>
    <dbReference type="NCBI Taxonomy" id="680127"/>
    <lineage>
        <taxon>Bacteria</taxon>
        <taxon>Pseudomonadati</taxon>
        <taxon>Bacteroidota</taxon>
        <taxon>Flavobacteriia</taxon>
        <taxon>Flavobacteriales</taxon>
        <taxon>Weeksellaceae</taxon>
        <taxon>Chryseobacterium group</taxon>
        <taxon>Chryseobacterium</taxon>
    </lineage>
</organism>
<dbReference type="Gene3D" id="2.180.10.10">
    <property type="entry name" value="RHS repeat-associated core"/>
    <property type="match status" value="2"/>
</dbReference>
<evidence type="ECO:0000313" key="9">
    <source>
        <dbReference type="Proteomes" id="UP000198561"/>
    </source>
</evidence>
<evidence type="ECO:0000256" key="2">
    <source>
        <dbReference type="ARBA" id="ARBA00022525"/>
    </source>
</evidence>
<dbReference type="RefSeq" id="WP_089690035.1">
    <property type="nucleotide sequence ID" value="NZ_FNWQ01000001.1"/>
</dbReference>
<dbReference type="NCBIfam" id="TIGR01643">
    <property type="entry name" value="YD_repeat_2x"/>
    <property type="match status" value="1"/>
</dbReference>
<dbReference type="STRING" id="680127.SAMN05421593_0846"/>
<keyword evidence="5" id="KW-0812">Transmembrane</keyword>
<evidence type="ECO:0000256" key="3">
    <source>
        <dbReference type="ARBA" id="ARBA00022729"/>
    </source>
</evidence>
<dbReference type="InterPro" id="IPR013517">
    <property type="entry name" value="FG-GAP"/>
</dbReference>
<evidence type="ECO:0000256" key="5">
    <source>
        <dbReference type="SAM" id="Phobius"/>
    </source>
</evidence>
<feature type="chain" id="PRO_5011679757" evidence="6">
    <location>
        <begin position="21"/>
        <end position="2182"/>
    </location>
</feature>
<comment type="subcellular location">
    <subcellularLocation>
        <location evidence="1">Secreted</location>
    </subcellularLocation>
</comment>
<dbReference type="InterPro" id="IPR006530">
    <property type="entry name" value="YD"/>
</dbReference>
<evidence type="ECO:0000256" key="1">
    <source>
        <dbReference type="ARBA" id="ARBA00004613"/>
    </source>
</evidence>
<keyword evidence="5" id="KW-1133">Transmembrane helix</keyword>
<accession>A0A1H6GZL0</accession>
<evidence type="ECO:0000256" key="6">
    <source>
        <dbReference type="SAM" id="SignalP"/>
    </source>
</evidence>
<evidence type="ECO:0000256" key="4">
    <source>
        <dbReference type="ARBA" id="ARBA00023026"/>
    </source>
</evidence>
<evidence type="ECO:0000313" key="8">
    <source>
        <dbReference type="EMBL" id="SEH28909.1"/>
    </source>
</evidence>
<dbReference type="InterPro" id="IPR022385">
    <property type="entry name" value="Rhs_assc_core"/>
</dbReference>
<feature type="transmembrane region" description="Helical" evidence="5">
    <location>
        <begin position="1871"/>
        <end position="1891"/>
    </location>
</feature>
<feature type="transmembrane region" description="Helical" evidence="5">
    <location>
        <begin position="1897"/>
        <end position="1917"/>
    </location>
</feature>
<dbReference type="Proteomes" id="UP000198561">
    <property type="component" value="Unassembled WGS sequence"/>
</dbReference>
<sequence>MRKKLSLLSLLFWVVGWIHAQSTGQTGGELSVSPTGGASYSIPIATLPGIKNIAPGISLSYSSQAGNGIAGWGWNITGISSITRVASTKFHDGLIDAVNFNEKDRFTLDGQRLILKSGIYGQNGAEYQTENYSNNKIISYGYIAEGPEYFAVYYPDGRIAKYGYVGNFSQAGNSLEWKIVSIEDPQGNQMKFSYESINGYIYVKSIEYGNNSVVNPTQNVNKINFYYKAASRSDQIYIYSYRVIHSERKLDRIEILGNDKLFRKYQLTYDTTSLNYERLVSVQQFNGSGESVKPVLFEYDTTENGLTNNSKTVTSVSPAYDNTNWQYTSGYFDNDGSIDFMTYPNSRDKVYRFNSTQLAVTNSNLSGSLTNIEKFTDIFSTKLVLANNKFYNLDAVSTVTAANTGSTNLSDEEVVKINNYIPNNSTNSLDLAFSNYYRFENALNERCIVINDSNTYYSRIPKRYLSGDFDGDGVSDLLAITLPYSISQIYNCGGTLDPSAKATAKPPLGCCTQGYNVDGSTVYMLKLDPNNTAPQQPAVLGYNNVIKSASKLYAADFDRDNVLDIYVVNPGQIVVLGMKNGAFVQKAVFSGNLIKSEFPVYIADFNGDGKTDLITPIADANSNWYILMSNGGFFEATVRDIGAKYFKPKVDNLCYPITSGGNYPNNLCGYMLQQFYYTFTDINGDGKADMFYHDILTPYNVPEDGYAKNYPYLTYGDNYTVRDRGGVKYNMGSDINGLPNFSPYIDSWQNNHTYGGATNKGTPIFLNNPNVANQNLDYAFFGGDKIKYVSFKKDNRVDVTIKRIKENDLITNITYDTAVDTGGGTGSYVADNSEEYPYINLNIAPSIKLVKRVEKSFNGETKIQDYKYKGAVVNMEGLGFIGFKGLAVSTVYGGNITQPLWTVSLQDPQKRGAVSESFQMSGAVSFSAPSSFISKTINTYNTSLLPNKVFVNLPTQVQQIDNLAGVTTNQYYELYDTYYNPKRIRNVASGGEKITLVDYEDNAAPANSQYYIGRILKKTVTQTLGTDTYSTEEQYSYTGNLVTQTRKKGNNTDYITEDISYDPFGNSVLKTLSAPGMMPREEKMQYDPSGRFPVKSTDIQGTSSLFTYDTDFGVLLSKTNHLNQTISYTYDNWQRKSEEKDIYGNTTQLSYEWITSGDFSNGTKLRIADPTGAVQETITDNWGRKRLERALSINSKWIEKRTDYDVQDRAYRESDPYFSTSAPSKWTVTEFDIYGRVVKVNFPSGKIITSSYNGLSATVIDGQKTQTITKDEWGNKIKLTDNGGVITYSYYANGALKSTNYQGHIITVEQDGWGRKTKVSDPSVGGDYTYVYDNFGQLLHEINPKGKTDYAYDQFGRLAKKDISGDHTDIKISYTYDANGFLTAETGSSNGVSNSYTNEYDSFYRLKKRVEDNGTAVFTKHFTYDGFGRTKTEIKETVFGTLTSSYGIENLYASCGLLDKIKNTAGTVIWQLNEINEKGSILSAALGNGVSITNQYSANNFLQESRHINGSNSVLLSNTYDFEDISGLLNKRKNDAVPISIVESFGYDAMQRLISWTDVAGNQTQSYDAFGRIDNNSVVGEYKYESANRYRKKGINLNLSGDSYYSVPANQLQQISYNAYKNPVEITQDNNQLVKFAYNIHQTRSNSEYNYNKSFLFYGRHKSYSDDNTVEIIEYSYPGKPSATALGTRIITYVAGNPYSAPAAYIKDFYVTGQVMKEGLHYLHRDYQGTILAISDEVGKAEEKRHFDAWGNLMYLEQNGTKVSLKGFPDLMIERGYTGHEHFFQVGLIHMNGRMYDPKLHTFLSVDNFIQDSFNSQNYNRFGYVLNNPLMFIDQGGEFAWVLVYVGAIIGAVMGATSYIGHAIQTGNWNWGQFGLSILGGAVSGAIMGALDGGASSALTWGAIAGYAATGLVSGLMPSYSMDLGGGFGFSVSPSIAFGKGFSVGASFSVSYRKGDFGIAAGFGVSYKISHAGSGLSGWEYRKSIMAGTLGTEGNLGVMLGTNMWSGLHEQRTGIVKLVSGDFSLTYENDGAPFGKIGLGDNNDSYRTAAMSLSIGDFHAGFNLFTGVRNRSTYEEYPGNDTKYQYDYREMRKYGRDDYLPGAYGEKYTHGLVAEEGPRYRLGAAYVGWGNFRIGVNSEWIRHGIQNVLAHRWISPQPAFLMLSNNWAPYFQYQTVNEFTSW</sequence>
<name>A0A1H6GZL0_CHRCI</name>
<proteinExistence type="predicted"/>
<dbReference type="PANTHER" id="PTHR46580">
    <property type="entry name" value="SENSOR KINASE-RELATED"/>
    <property type="match status" value="1"/>
</dbReference>
<feature type="domain" description="Bacterial toxin 23" evidence="7">
    <location>
        <begin position="1942"/>
        <end position="2152"/>
    </location>
</feature>
<gene>
    <name evidence="8" type="ORF">SAMN05421593_0846</name>
</gene>
<dbReference type="OrthoDB" id="6225685at2"/>
<feature type="signal peptide" evidence="6">
    <location>
        <begin position="1"/>
        <end position="20"/>
    </location>
</feature>
<dbReference type="SUPFAM" id="SSF69318">
    <property type="entry name" value="Integrin alpha N-terminal domain"/>
    <property type="match status" value="1"/>
</dbReference>
<protein>
    <submittedName>
        <fullName evidence="8">RHS repeat-associated core domain-containing protein</fullName>
    </submittedName>
</protein>
<keyword evidence="4" id="KW-0843">Virulence</keyword>
<dbReference type="Pfam" id="PF03534">
    <property type="entry name" value="SpvB"/>
    <property type="match status" value="1"/>
</dbReference>
<dbReference type="Pfam" id="PF15528">
    <property type="entry name" value="Ntox23"/>
    <property type="match status" value="1"/>
</dbReference>
<keyword evidence="2" id="KW-0964">Secreted</keyword>
<dbReference type="Pfam" id="PF13517">
    <property type="entry name" value="FG-GAP_3"/>
    <property type="match status" value="1"/>
</dbReference>
<dbReference type="PANTHER" id="PTHR46580:SF2">
    <property type="entry name" value="MAM DOMAIN-CONTAINING PROTEIN"/>
    <property type="match status" value="1"/>
</dbReference>
<keyword evidence="5" id="KW-0472">Membrane</keyword>
<dbReference type="InterPro" id="IPR029115">
    <property type="entry name" value="Ntox23"/>
</dbReference>
<feature type="transmembrane region" description="Helical" evidence="5">
    <location>
        <begin position="1839"/>
        <end position="1859"/>
    </location>
</feature>
<dbReference type="GO" id="GO:0005737">
    <property type="term" value="C:cytoplasm"/>
    <property type="evidence" value="ECO:0007669"/>
    <property type="project" value="InterPro"/>
</dbReference>
<evidence type="ECO:0000259" key="7">
    <source>
        <dbReference type="Pfam" id="PF15528"/>
    </source>
</evidence>
<reference evidence="8 9" key="1">
    <citation type="submission" date="2016-10" db="EMBL/GenBank/DDBJ databases">
        <authorList>
            <person name="de Groot N.N."/>
        </authorList>
    </citation>
    <scope>NUCLEOTIDE SEQUENCE [LARGE SCALE GENOMIC DNA]</scope>
    <source>
        <strain evidence="8 9">DSM 23031</strain>
    </source>
</reference>